<comment type="function">
    <text evidence="13">Interacts with EME1 to form a DNA structure-specific endonuclease with substrate preference for branched DNA structures with a 5'-end at the branch nick. Typical substrates include 3'-flap structures, D-loops, replication forks and nicked Holliday junctions. May be required in mitosis for the processing of stalled or collapsed replication fork intermediates. May be required in meiosis for the repair of meiosis-specific double strand breaks subsequent to single-end invasion (SEI).</text>
</comment>
<dbReference type="GO" id="GO:0005634">
    <property type="term" value="C:nucleus"/>
    <property type="evidence" value="ECO:0007669"/>
    <property type="project" value="UniProtKB-SubCell"/>
</dbReference>
<feature type="compositionally biased region" description="Polar residues" evidence="14">
    <location>
        <begin position="92"/>
        <end position="108"/>
    </location>
</feature>
<keyword evidence="5 13" id="KW-0479">Metal-binding</keyword>
<feature type="domain" description="ERCC4" evidence="15">
    <location>
        <begin position="226"/>
        <end position="333"/>
    </location>
</feature>
<dbReference type="AlphaFoldDB" id="A0A4Y7NJ74"/>
<evidence type="ECO:0000256" key="3">
    <source>
        <dbReference type="ARBA" id="ARBA00010015"/>
    </source>
</evidence>
<evidence type="ECO:0000256" key="5">
    <source>
        <dbReference type="ARBA" id="ARBA00022723"/>
    </source>
</evidence>
<keyword evidence="8 13" id="KW-0378">Hydrolase</keyword>
<dbReference type="EMBL" id="LR022776">
    <property type="protein sequence ID" value="SVE92395.1"/>
    <property type="molecule type" value="mRNA"/>
</dbReference>
<evidence type="ECO:0000256" key="11">
    <source>
        <dbReference type="ARBA" id="ARBA00023204"/>
    </source>
</evidence>
<dbReference type="Gene3D" id="1.10.150.110">
    <property type="entry name" value="DNA polymerase beta, N-terminal domain-like"/>
    <property type="match status" value="1"/>
</dbReference>
<feature type="region of interest" description="Disordered" evidence="14">
    <location>
        <begin position="92"/>
        <end position="147"/>
    </location>
</feature>
<keyword evidence="6 13" id="KW-0255">Endonuclease</keyword>
<dbReference type="SUPFAM" id="SSF52980">
    <property type="entry name" value="Restriction endonuclease-like"/>
    <property type="match status" value="1"/>
</dbReference>
<dbReference type="GO" id="GO:0003677">
    <property type="term" value="F:DNA binding"/>
    <property type="evidence" value="ECO:0007669"/>
    <property type="project" value="UniProtKB-UniRule"/>
</dbReference>
<dbReference type="Pfam" id="PF14716">
    <property type="entry name" value="HHH_8"/>
    <property type="match status" value="1"/>
</dbReference>
<dbReference type="PANTHER" id="PTHR13451">
    <property type="entry name" value="CLASS II CROSSOVER JUNCTION ENDONUCLEASE MUS81"/>
    <property type="match status" value="1"/>
</dbReference>
<evidence type="ECO:0000256" key="6">
    <source>
        <dbReference type="ARBA" id="ARBA00022759"/>
    </source>
</evidence>
<evidence type="ECO:0000256" key="8">
    <source>
        <dbReference type="ARBA" id="ARBA00022801"/>
    </source>
</evidence>
<dbReference type="PANTHER" id="PTHR13451:SF0">
    <property type="entry name" value="CROSSOVER JUNCTION ENDONUCLEASE MUS81"/>
    <property type="match status" value="1"/>
</dbReference>
<dbReference type="InterPro" id="IPR033309">
    <property type="entry name" value="Mus81"/>
</dbReference>
<dbReference type="InterPro" id="IPR042530">
    <property type="entry name" value="EME1/EME2_C"/>
</dbReference>
<evidence type="ECO:0000256" key="13">
    <source>
        <dbReference type="RuleBase" id="RU369042"/>
    </source>
</evidence>
<gene>
    <name evidence="16" type="primary">EOG090X06E6</name>
</gene>
<comment type="subcellular location">
    <subcellularLocation>
        <location evidence="2 13">Nucleus</location>
    </subcellularLocation>
</comment>
<keyword evidence="11 13" id="KW-0234">DNA repair</keyword>
<evidence type="ECO:0000256" key="10">
    <source>
        <dbReference type="ARBA" id="ARBA00023172"/>
    </source>
</evidence>
<dbReference type="FunFam" id="3.40.50.10130:FF:000003">
    <property type="entry name" value="Crossover junction endonuclease MUS81"/>
    <property type="match status" value="1"/>
</dbReference>
<dbReference type="GO" id="GO:0031573">
    <property type="term" value="P:mitotic intra-S DNA damage checkpoint signaling"/>
    <property type="evidence" value="ECO:0007669"/>
    <property type="project" value="TreeGrafter"/>
</dbReference>
<keyword evidence="9 13" id="KW-0460">Magnesium</keyword>
<evidence type="ECO:0000256" key="12">
    <source>
        <dbReference type="ARBA" id="ARBA00023242"/>
    </source>
</evidence>
<dbReference type="EC" id="3.1.22.-" evidence="13"/>
<dbReference type="GO" id="GO:0046872">
    <property type="term" value="F:metal ion binding"/>
    <property type="evidence" value="ECO:0007669"/>
    <property type="project" value="UniProtKB-UniRule"/>
</dbReference>
<keyword evidence="4 13" id="KW-0540">Nuclease</keyword>
<reference evidence="16" key="1">
    <citation type="submission" date="2018-08" db="EMBL/GenBank/DDBJ databases">
        <authorList>
            <person name="Cornetti L."/>
        </authorList>
    </citation>
    <scope>NUCLEOTIDE SEQUENCE</scope>
    <source>
        <strain evidence="16">CH-H-2</strain>
    </source>
</reference>
<evidence type="ECO:0000256" key="4">
    <source>
        <dbReference type="ARBA" id="ARBA00022722"/>
    </source>
</evidence>
<comment type="subunit">
    <text evidence="13">Interacts with EME1.</text>
</comment>
<dbReference type="GO" id="GO:0000712">
    <property type="term" value="P:resolution of meiotic recombination intermediates"/>
    <property type="evidence" value="ECO:0007669"/>
    <property type="project" value="TreeGrafter"/>
</dbReference>
<feature type="compositionally biased region" description="Basic and acidic residues" evidence="14">
    <location>
        <begin position="114"/>
        <end position="128"/>
    </location>
</feature>
<comment type="similarity">
    <text evidence="3 13">Belongs to the XPF family.</text>
</comment>
<protein>
    <recommendedName>
        <fullName evidence="13">Crossover junction endonuclease MUS81</fullName>
        <ecNumber evidence="13">3.1.22.-</ecNumber>
    </recommendedName>
</protein>
<dbReference type="FunFam" id="1.10.150.110:FF:000001">
    <property type="entry name" value="Putative Crossover junction endonuclease MUS81"/>
    <property type="match status" value="1"/>
</dbReference>
<evidence type="ECO:0000313" key="16">
    <source>
        <dbReference type="EMBL" id="SVE92395.1"/>
    </source>
</evidence>
<dbReference type="Gene3D" id="1.10.150.670">
    <property type="entry name" value="Crossover junction endonuclease EME1, DNA-binding domain"/>
    <property type="match status" value="1"/>
</dbReference>
<evidence type="ECO:0000256" key="2">
    <source>
        <dbReference type="ARBA" id="ARBA00004123"/>
    </source>
</evidence>
<sequence>MATTSREKKRIRVTRKPKSCPNPLFEKWLKELKDDAVKNDSRLQYVYGKALKSLQKYPLVLESAKECKVLQHFGEGLCKILDKKLAQHLSNGGSLTNDSNVQSSSEDSPPSKKISRDEGTPQKSKEYIPARPKPRTHIESRTPTKSNGILQPADIIFIDDDEFDIYPQRTISLNSNGQSAVQKPIEVAVPSVPIHRVVERIAEEETDSYSHARDMVTLKAGEYEIILCVDCAEVSGSSGSGNNQKEAAAKAFQNCGVPYDVRKLTIGDYLWICKPKGSSGVGTDRELVLPYVVERKRMDDLVSSMKDGRFKEQKFRLKHSGLPRPIYLIEEHGNRQNLGLPETSVLQAIANTLVIEKFQVQWTHKSDESIRFLVAMTKQLTELYRRKTVVSRSCREEVGNDWQTRLVTFKELYVNSTKSKPLSVTQMFAKQLMQLSGLSGDKAKAIVQHYPTPSLLIEALKAAGSSAPSLLASVEYGKSKKKLGFVISGHLAKLYTASRLDT</sequence>
<evidence type="ECO:0000256" key="9">
    <source>
        <dbReference type="ARBA" id="ARBA00022842"/>
    </source>
</evidence>
<dbReference type="Pfam" id="PF02732">
    <property type="entry name" value="ERCC4"/>
    <property type="match status" value="1"/>
</dbReference>
<dbReference type="Pfam" id="PF21292">
    <property type="entry name" value="EME1-MUS81_C"/>
    <property type="match status" value="1"/>
</dbReference>
<dbReference type="GO" id="GO:0048257">
    <property type="term" value="F:3'-flap endonuclease activity"/>
    <property type="evidence" value="ECO:0007669"/>
    <property type="project" value="TreeGrafter"/>
</dbReference>
<dbReference type="InterPro" id="IPR011335">
    <property type="entry name" value="Restrct_endonuc-II-like"/>
</dbReference>
<dbReference type="CDD" id="cd20074">
    <property type="entry name" value="XPF_nuclease_Mus81"/>
    <property type="match status" value="1"/>
</dbReference>
<dbReference type="GO" id="GO:0048476">
    <property type="term" value="C:Holliday junction resolvase complex"/>
    <property type="evidence" value="ECO:0007669"/>
    <property type="project" value="UniProtKB-UniRule"/>
</dbReference>
<comment type="cofactor">
    <cofactor evidence="1 13">
        <name>Mg(2+)</name>
        <dbReference type="ChEBI" id="CHEBI:18420"/>
    </cofactor>
</comment>
<evidence type="ECO:0000256" key="7">
    <source>
        <dbReference type="ARBA" id="ARBA00022763"/>
    </source>
</evidence>
<dbReference type="SMART" id="SM00891">
    <property type="entry name" value="ERCC4"/>
    <property type="match status" value="1"/>
</dbReference>
<keyword evidence="12 13" id="KW-0539">Nucleus</keyword>
<proteinExistence type="evidence at transcript level"/>
<dbReference type="SUPFAM" id="SSF47802">
    <property type="entry name" value="DNA polymerase beta, N-terminal domain-like"/>
    <property type="match status" value="1"/>
</dbReference>
<dbReference type="InterPro" id="IPR010996">
    <property type="entry name" value="HHH_MUS81"/>
</dbReference>
<dbReference type="InterPro" id="IPR006166">
    <property type="entry name" value="ERCC4_domain"/>
</dbReference>
<keyword evidence="7 13" id="KW-0227">DNA damage</keyword>
<dbReference type="GO" id="GO:0008821">
    <property type="term" value="F:crossover junction DNA endonuclease activity"/>
    <property type="evidence" value="ECO:0007669"/>
    <property type="project" value="UniProtKB-UniRule"/>
</dbReference>
<name>A0A4Y7NJ74_9CRUS</name>
<dbReference type="InterPro" id="IPR027421">
    <property type="entry name" value="DNA_pol_lamdba_lyase_dom_sf"/>
</dbReference>
<dbReference type="GO" id="GO:0000727">
    <property type="term" value="P:double-strand break repair via break-induced replication"/>
    <property type="evidence" value="ECO:0007669"/>
    <property type="project" value="UniProtKB-UniRule"/>
</dbReference>
<evidence type="ECO:0000259" key="15">
    <source>
        <dbReference type="SMART" id="SM00891"/>
    </source>
</evidence>
<accession>A0A4Y7NJ74</accession>
<keyword evidence="10 13" id="KW-0233">DNA recombination</keyword>
<evidence type="ECO:0000256" key="14">
    <source>
        <dbReference type="SAM" id="MobiDB-lite"/>
    </source>
</evidence>
<dbReference type="InterPro" id="IPR047416">
    <property type="entry name" value="XPF_nuclease_Mus81"/>
</dbReference>
<dbReference type="GO" id="GO:0006308">
    <property type="term" value="P:DNA catabolic process"/>
    <property type="evidence" value="ECO:0007669"/>
    <property type="project" value="UniProtKB-UniRule"/>
</dbReference>
<dbReference type="Gene3D" id="3.40.50.10130">
    <property type="match status" value="1"/>
</dbReference>
<organism evidence="16">
    <name type="scientific">Megafenestra aurita</name>
    <dbReference type="NCBI Taxonomy" id="2291010"/>
    <lineage>
        <taxon>Eukaryota</taxon>
        <taxon>Metazoa</taxon>
        <taxon>Ecdysozoa</taxon>
        <taxon>Arthropoda</taxon>
        <taxon>Crustacea</taxon>
        <taxon>Branchiopoda</taxon>
        <taxon>Diplostraca</taxon>
        <taxon>Cladocera</taxon>
        <taxon>Anomopoda</taxon>
        <taxon>Daphniidae</taxon>
        <taxon>Megafenestra</taxon>
    </lineage>
</organism>
<evidence type="ECO:0000256" key="1">
    <source>
        <dbReference type="ARBA" id="ARBA00001946"/>
    </source>
</evidence>
<dbReference type="GO" id="GO:0031297">
    <property type="term" value="P:replication fork processing"/>
    <property type="evidence" value="ECO:0007669"/>
    <property type="project" value="UniProtKB-ARBA"/>
</dbReference>